<dbReference type="Proteomes" id="UP000045782">
    <property type="component" value="Unassembled WGS sequence"/>
</dbReference>
<organism evidence="1 2">
    <name type="scientific">Mycobacteroides abscessus</name>
    <dbReference type="NCBI Taxonomy" id="36809"/>
    <lineage>
        <taxon>Bacteria</taxon>
        <taxon>Bacillati</taxon>
        <taxon>Actinomycetota</taxon>
        <taxon>Actinomycetes</taxon>
        <taxon>Mycobacteriales</taxon>
        <taxon>Mycobacteriaceae</taxon>
        <taxon>Mycobacteroides</taxon>
    </lineage>
</organism>
<dbReference type="RefSeq" id="WP_052525691.1">
    <property type="nucleotide sequence ID" value="NZ_CP014951.1"/>
</dbReference>
<evidence type="ECO:0000313" key="2">
    <source>
        <dbReference type="Proteomes" id="UP000045782"/>
    </source>
</evidence>
<accession>A0A0U0ZTL9</accession>
<reference evidence="1 2" key="1">
    <citation type="submission" date="2015-03" db="EMBL/GenBank/DDBJ databases">
        <authorList>
            <person name="Murphy D."/>
        </authorList>
    </citation>
    <scope>NUCLEOTIDE SEQUENCE [LARGE SCALE GENOMIC DNA]</scope>
    <source>
        <strain evidence="1 2">PAP088</strain>
    </source>
</reference>
<gene>
    <name evidence="1" type="ORF">ERS075579_04801</name>
</gene>
<evidence type="ECO:0000313" key="1">
    <source>
        <dbReference type="EMBL" id="CPV70490.1"/>
    </source>
</evidence>
<dbReference type="AlphaFoldDB" id="A0A0U0ZTL9"/>
<proteinExistence type="predicted"/>
<protein>
    <submittedName>
        <fullName evidence="1">Uncharacterized protein</fullName>
    </submittedName>
</protein>
<sequence length="263" mass="27402">MLGSDPIAALLGAGLDARSPQVVWKGYLRKLAAAGCAVTMLGPDVVVPDGLDDKTLTVLAELTQRFPSQAAMPEESTGKLSGQGQVDRTCEQINARVTTYYRHITKIVGAQRAPALLDAGVITPSAGIYIPFSHMVAVAVPDGTALAHWRRWAAETSGDRFELHTAPTLLVPGLPGGGVYLFTTPATGADHQRPAAIGYAPVTGLNFAIGDSIVSAGQVTVPIPPTRMGGAPVMRLGPCRKLPAWLDAALREHGSQSVPLSAA</sequence>
<dbReference type="EMBL" id="CSWP01000012">
    <property type="protein sequence ID" value="CPV70490.1"/>
    <property type="molecule type" value="Genomic_DNA"/>
</dbReference>
<name>A0A0U0ZTL9_9MYCO</name>